<accession>A0ABN9TBS4</accession>
<feature type="non-terminal residue" evidence="1">
    <location>
        <position position="92"/>
    </location>
</feature>
<keyword evidence="2" id="KW-1185">Reference proteome</keyword>
<comment type="caution">
    <text evidence="1">The sequence shown here is derived from an EMBL/GenBank/DDBJ whole genome shotgun (WGS) entry which is preliminary data.</text>
</comment>
<dbReference type="EMBL" id="CAUYUJ010014549">
    <property type="protein sequence ID" value="CAK0843103.1"/>
    <property type="molecule type" value="Genomic_DNA"/>
</dbReference>
<name>A0ABN9TBS4_9DINO</name>
<proteinExistence type="predicted"/>
<protein>
    <submittedName>
        <fullName evidence="1">Uncharacterized protein</fullName>
    </submittedName>
</protein>
<reference evidence="1" key="1">
    <citation type="submission" date="2023-10" db="EMBL/GenBank/DDBJ databases">
        <authorList>
            <person name="Chen Y."/>
            <person name="Shah S."/>
            <person name="Dougan E. K."/>
            <person name="Thang M."/>
            <person name="Chan C."/>
        </authorList>
    </citation>
    <scope>NUCLEOTIDE SEQUENCE [LARGE SCALE GENOMIC DNA]</scope>
</reference>
<gene>
    <name evidence="1" type="ORF">PCOR1329_LOCUS37541</name>
</gene>
<evidence type="ECO:0000313" key="2">
    <source>
        <dbReference type="Proteomes" id="UP001189429"/>
    </source>
</evidence>
<evidence type="ECO:0000313" key="1">
    <source>
        <dbReference type="EMBL" id="CAK0843103.1"/>
    </source>
</evidence>
<organism evidence="1 2">
    <name type="scientific">Prorocentrum cordatum</name>
    <dbReference type="NCBI Taxonomy" id="2364126"/>
    <lineage>
        <taxon>Eukaryota</taxon>
        <taxon>Sar</taxon>
        <taxon>Alveolata</taxon>
        <taxon>Dinophyceae</taxon>
        <taxon>Prorocentrales</taxon>
        <taxon>Prorocentraceae</taxon>
        <taxon>Prorocentrum</taxon>
    </lineage>
</organism>
<feature type="non-terminal residue" evidence="1">
    <location>
        <position position="1"/>
    </location>
</feature>
<sequence length="92" mass="10411">DMAAADRAYHLTDGKPVRKDLRANYEKAVRAGQVSQAQGVLMHWFTQDIDLPTLRANVQAEVKSFRTKSKANERQCFHPLVYKAVQAALQLK</sequence>
<dbReference type="Proteomes" id="UP001189429">
    <property type="component" value="Unassembled WGS sequence"/>
</dbReference>